<gene>
    <name evidence="6" type="primary">metN2</name>
    <name evidence="6" type="ORF">EC9_34500</name>
</gene>
<dbReference type="GO" id="GO:0005524">
    <property type="term" value="F:ATP binding"/>
    <property type="evidence" value="ECO:0007669"/>
    <property type="project" value="UniProtKB-KW"/>
</dbReference>
<dbReference type="KEGG" id="ruv:EC9_34500"/>
<feature type="region of interest" description="Disordered" evidence="4">
    <location>
        <begin position="278"/>
        <end position="304"/>
    </location>
</feature>
<evidence type="ECO:0000256" key="1">
    <source>
        <dbReference type="ARBA" id="ARBA00022448"/>
    </source>
</evidence>
<dbReference type="PROSITE" id="PS50893">
    <property type="entry name" value="ABC_TRANSPORTER_2"/>
    <property type="match status" value="1"/>
</dbReference>
<dbReference type="GO" id="GO:0016887">
    <property type="term" value="F:ATP hydrolysis activity"/>
    <property type="evidence" value="ECO:0007669"/>
    <property type="project" value="InterPro"/>
</dbReference>
<keyword evidence="2" id="KW-0547">Nucleotide-binding</keyword>
<protein>
    <submittedName>
        <fullName evidence="6">Methionine import ATP-binding protein MetN 2</fullName>
        <ecNumber evidence="6">3.6.3.-</ecNumber>
    </submittedName>
</protein>
<dbReference type="PANTHER" id="PTHR43023">
    <property type="entry name" value="PROTEIN TRIGALACTOSYLDIACYLGLYCEROL 3, CHLOROPLASTIC"/>
    <property type="match status" value="1"/>
</dbReference>
<dbReference type="Proteomes" id="UP000319557">
    <property type="component" value="Chromosome"/>
</dbReference>
<feature type="compositionally biased region" description="Acidic residues" evidence="4">
    <location>
        <begin position="281"/>
        <end position="304"/>
    </location>
</feature>
<dbReference type="SMART" id="SM00382">
    <property type="entry name" value="AAA"/>
    <property type="match status" value="1"/>
</dbReference>
<dbReference type="OrthoDB" id="9772862at2"/>
<dbReference type="InterPro" id="IPR003593">
    <property type="entry name" value="AAA+_ATPase"/>
</dbReference>
<dbReference type="Pfam" id="PF00005">
    <property type="entry name" value="ABC_tran"/>
    <property type="match status" value="1"/>
</dbReference>
<dbReference type="PANTHER" id="PTHR43023:SF6">
    <property type="entry name" value="INTERMEMBRANE PHOSPHOLIPID TRANSPORT SYSTEM ATP-BINDING PROTEIN MLAF"/>
    <property type="match status" value="1"/>
</dbReference>
<dbReference type="InterPro" id="IPR017871">
    <property type="entry name" value="ABC_transporter-like_CS"/>
</dbReference>
<sequence>MDSDTQTIELPEEPPARQYLLDAQDLHVELSGHHVLKRINLKIPRGETLALIGESGCGKTVLMKTLVGLVRPSRGIVRFDGQDIAAMKPAEAVNFRKKIGFVFQNAALFDSMTVGQNVAFPLRQHNVVDADQVEPLVLRALGEVGLPDDIVRRRPAQLSGGMRKRVGIARALILQPDLVLYDEPTTGLDPIVSDVINELMLGVRRKYPVTSIIVTHDMNTARKVADRVIMLYPRRRLKDHESQVLFDGPPTSLENFEDRRVRQFVRGEAGERLMEMRQLSEEMDEQLDNDRFENEDDDESPLVQ</sequence>
<proteinExistence type="predicted"/>
<dbReference type="Gene3D" id="3.40.50.300">
    <property type="entry name" value="P-loop containing nucleotide triphosphate hydrolases"/>
    <property type="match status" value="1"/>
</dbReference>
<evidence type="ECO:0000256" key="4">
    <source>
        <dbReference type="SAM" id="MobiDB-lite"/>
    </source>
</evidence>
<dbReference type="PROSITE" id="PS00211">
    <property type="entry name" value="ABC_TRANSPORTER_1"/>
    <property type="match status" value="1"/>
</dbReference>
<dbReference type="SUPFAM" id="SSF52540">
    <property type="entry name" value="P-loop containing nucleoside triphosphate hydrolases"/>
    <property type="match status" value="1"/>
</dbReference>
<evidence type="ECO:0000259" key="5">
    <source>
        <dbReference type="PROSITE" id="PS50893"/>
    </source>
</evidence>
<evidence type="ECO:0000313" key="6">
    <source>
        <dbReference type="EMBL" id="QDS89253.1"/>
    </source>
</evidence>
<dbReference type="EMBL" id="CP036261">
    <property type="protein sequence ID" value="QDS89253.1"/>
    <property type="molecule type" value="Genomic_DNA"/>
</dbReference>
<dbReference type="PROSITE" id="PS50890">
    <property type="entry name" value="PUA"/>
    <property type="match status" value="1"/>
</dbReference>
<name>A0A517M302_9BACT</name>
<organism evidence="6 7">
    <name type="scientific">Rosistilla ulvae</name>
    <dbReference type="NCBI Taxonomy" id="1930277"/>
    <lineage>
        <taxon>Bacteria</taxon>
        <taxon>Pseudomonadati</taxon>
        <taxon>Planctomycetota</taxon>
        <taxon>Planctomycetia</taxon>
        <taxon>Pirellulales</taxon>
        <taxon>Pirellulaceae</taxon>
        <taxon>Rosistilla</taxon>
    </lineage>
</organism>
<keyword evidence="1" id="KW-0813">Transport</keyword>
<keyword evidence="6" id="KW-0378">Hydrolase</keyword>
<evidence type="ECO:0000256" key="3">
    <source>
        <dbReference type="ARBA" id="ARBA00022840"/>
    </source>
</evidence>
<accession>A0A517M302</accession>
<dbReference type="InterPro" id="IPR027417">
    <property type="entry name" value="P-loop_NTPase"/>
</dbReference>
<keyword evidence="7" id="KW-1185">Reference proteome</keyword>
<dbReference type="AlphaFoldDB" id="A0A517M302"/>
<dbReference type="EC" id="3.6.3.-" evidence="6"/>
<keyword evidence="3 6" id="KW-0067">ATP-binding</keyword>
<reference evidence="6 7" key="1">
    <citation type="submission" date="2019-02" db="EMBL/GenBank/DDBJ databases">
        <title>Deep-cultivation of Planctomycetes and their phenomic and genomic characterization uncovers novel biology.</title>
        <authorList>
            <person name="Wiegand S."/>
            <person name="Jogler M."/>
            <person name="Boedeker C."/>
            <person name="Pinto D."/>
            <person name="Vollmers J."/>
            <person name="Rivas-Marin E."/>
            <person name="Kohn T."/>
            <person name="Peeters S.H."/>
            <person name="Heuer A."/>
            <person name="Rast P."/>
            <person name="Oberbeckmann S."/>
            <person name="Bunk B."/>
            <person name="Jeske O."/>
            <person name="Meyerdierks A."/>
            <person name="Storesund J.E."/>
            <person name="Kallscheuer N."/>
            <person name="Luecker S."/>
            <person name="Lage O.M."/>
            <person name="Pohl T."/>
            <person name="Merkel B.J."/>
            <person name="Hornburger P."/>
            <person name="Mueller R.-W."/>
            <person name="Bruemmer F."/>
            <person name="Labrenz M."/>
            <person name="Spormann A.M."/>
            <person name="Op den Camp H."/>
            <person name="Overmann J."/>
            <person name="Amann R."/>
            <person name="Jetten M.S.M."/>
            <person name="Mascher T."/>
            <person name="Medema M.H."/>
            <person name="Devos D.P."/>
            <person name="Kaster A.-K."/>
            <person name="Ovreas L."/>
            <person name="Rohde M."/>
            <person name="Galperin M.Y."/>
            <person name="Jogler C."/>
        </authorList>
    </citation>
    <scope>NUCLEOTIDE SEQUENCE [LARGE SCALE GENOMIC DNA]</scope>
    <source>
        <strain evidence="6 7">EC9</strain>
    </source>
</reference>
<feature type="domain" description="ABC transporter" evidence="5">
    <location>
        <begin position="21"/>
        <end position="258"/>
    </location>
</feature>
<evidence type="ECO:0000313" key="7">
    <source>
        <dbReference type="Proteomes" id="UP000319557"/>
    </source>
</evidence>
<dbReference type="InterPro" id="IPR003439">
    <property type="entry name" value="ABC_transporter-like_ATP-bd"/>
</dbReference>
<dbReference type="RefSeq" id="WP_145346863.1">
    <property type="nucleotide sequence ID" value="NZ_CP036261.1"/>
</dbReference>
<evidence type="ECO:0000256" key="2">
    <source>
        <dbReference type="ARBA" id="ARBA00022741"/>
    </source>
</evidence>